<reference evidence="1 2" key="1">
    <citation type="journal article" date="2014" name="Int. J. Syst. Evol. Microbiol.">
        <title>Complete genome sequence of Corynebacterium casei LMG S-19264T (=DSM 44701T), isolated from a smear-ripened cheese.</title>
        <authorList>
            <consortium name="US DOE Joint Genome Institute (JGI-PGF)"/>
            <person name="Walter F."/>
            <person name="Albersmeier A."/>
            <person name="Kalinowski J."/>
            <person name="Ruckert C."/>
        </authorList>
    </citation>
    <scope>NUCLEOTIDE SEQUENCE [LARGE SCALE GENOMIC DNA]</scope>
    <source>
        <strain evidence="1 2">CGMCC 4.7111</strain>
    </source>
</reference>
<proteinExistence type="predicted"/>
<evidence type="ECO:0000313" key="2">
    <source>
        <dbReference type="Proteomes" id="UP000600365"/>
    </source>
</evidence>
<organism evidence="1 2">
    <name type="scientific">Streptomyces albiflavescens</name>
    <dbReference type="NCBI Taxonomy" id="1623582"/>
    <lineage>
        <taxon>Bacteria</taxon>
        <taxon>Bacillati</taxon>
        <taxon>Actinomycetota</taxon>
        <taxon>Actinomycetes</taxon>
        <taxon>Kitasatosporales</taxon>
        <taxon>Streptomycetaceae</taxon>
        <taxon>Streptomyces</taxon>
    </lineage>
</organism>
<dbReference type="Proteomes" id="UP000600365">
    <property type="component" value="Unassembled WGS sequence"/>
</dbReference>
<sequence length="73" mass="7701">MRLLIPVFSPLMGTWGGLTRVFAVAEGALAAGHEIACCASGDLESRLRQRGYRVFSGPPATMFGLPAALSPRP</sequence>
<keyword evidence="2" id="KW-1185">Reference proteome</keyword>
<accession>A0A917XQ24</accession>
<protein>
    <submittedName>
        <fullName evidence="1">Uncharacterized protein</fullName>
    </submittedName>
</protein>
<name>A0A917XQ24_9ACTN</name>
<evidence type="ECO:0000313" key="1">
    <source>
        <dbReference type="EMBL" id="GGN48514.1"/>
    </source>
</evidence>
<dbReference type="AlphaFoldDB" id="A0A917XQ24"/>
<comment type="caution">
    <text evidence="1">The sequence shown here is derived from an EMBL/GenBank/DDBJ whole genome shotgun (WGS) entry which is preliminary data.</text>
</comment>
<dbReference type="EMBL" id="BMMM01000001">
    <property type="protein sequence ID" value="GGN48514.1"/>
    <property type="molecule type" value="Genomic_DNA"/>
</dbReference>
<gene>
    <name evidence="1" type="ORF">GCM10011579_001230</name>
</gene>